<evidence type="ECO:0000313" key="17">
    <source>
        <dbReference type="EMBL" id="VEH84678.1"/>
    </source>
</evidence>
<dbReference type="AlphaFoldDB" id="A0A0W0R358"/>
<evidence type="ECO:0000313" key="16">
    <source>
        <dbReference type="EMBL" id="KTC65501.1"/>
    </source>
</evidence>
<evidence type="ECO:0000256" key="11">
    <source>
        <dbReference type="ARBA" id="ARBA00074372"/>
    </source>
</evidence>
<dbReference type="NCBIfam" id="TIGR00667">
    <property type="entry name" value="aat"/>
    <property type="match status" value="1"/>
</dbReference>
<comment type="similarity">
    <text evidence="9 15">Belongs to the L/F-transferase family.</text>
</comment>
<dbReference type="Proteomes" id="UP000054859">
    <property type="component" value="Unassembled WGS sequence"/>
</dbReference>
<keyword evidence="3 15" id="KW-0808">Transferase</keyword>
<dbReference type="FunFam" id="3.40.630.70:FF:000001">
    <property type="entry name" value="Leucyl/phenylalanyl-tRNA--protein transferase"/>
    <property type="match status" value="1"/>
</dbReference>
<evidence type="ECO:0000256" key="9">
    <source>
        <dbReference type="ARBA" id="ARBA00061535"/>
    </source>
</evidence>
<dbReference type="HAMAP" id="MF_00688">
    <property type="entry name" value="Leu_Phe_trans"/>
    <property type="match status" value="1"/>
</dbReference>
<dbReference type="FunFam" id="3.30.70.3550:FF:000001">
    <property type="entry name" value="Leucyl/phenylalanyl-tRNA--protein transferase"/>
    <property type="match status" value="1"/>
</dbReference>
<comment type="catalytic activity">
    <reaction evidence="5 15">
        <text>L-phenylalanyl-tRNA(Phe) + an N-terminal L-alpha-aminoacyl-[protein] = an N-terminal L-phenylalanyl-L-alpha-aminoacyl-[protein] + tRNA(Phe)</text>
        <dbReference type="Rhea" id="RHEA:43632"/>
        <dbReference type="Rhea" id="RHEA-COMP:9668"/>
        <dbReference type="Rhea" id="RHEA-COMP:9699"/>
        <dbReference type="Rhea" id="RHEA-COMP:10636"/>
        <dbReference type="Rhea" id="RHEA-COMP:10637"/>
        <dbReference type="ChEBI" id="CHEBI:78442"/>
        <dbReference type="ChEBI" id="CHEBI:78531"/>
        <dbReference type="ChEBI" id="CHEBI:78597"/>
        <dbReference type="ChEBI" id="CHEBI:83561"/>
        <dbReference type="EC" id="2.3.2.6"/>
    </reaction>
</comment>
<dbReference type="Gene3D" id="3.30.70.3550">
    <property type="entry name" value="Leucyl/phenylalanyl-tRNA-protein transferase, N-terminal domain"/>
    <property type="match status" value="1"/>
</dbReference>
<evidence type="ECO:0000256" key="10">
    <source>
        <dbReference type="ARBA" id="ARBA00066767"/>
    </source>
</evidence>
<gene>
    <name evidence="15 16" type="primary">aat</name>
    <name evidence="16" type="ORF">Lade_0159</name>
    <name evidence="17" type="ORF">NCTC12735_00285</name>
</gene>
<dbReference type="STRING" id="45056.Lade_0159"/>
<dbReference type="InterPro" id="IPR016181">
    <property type="entry name" value="Acyl_CoA_acyltransferase"/>
</dbReference>
<evidence type="ECO:0000256" key="14">
    <source>
        <dbReference type="ARBA" id="ARBA00083640"/>
    </source>
</evidence>
<name>A0A0W0R358_9GAMM</name>
<dbReference type="SUPFAM" id="SSF55729">
    <property type="entry name" value="Acyl-CoA N-acyltransferases (Nat)"/>
    <property type="match status" value="1"/>
</dbReference>
<comment type="function">
    <text evidence="8 15">Functions in the N-end rule pathway of protein degradation where it conjugates Leu, Phe and, less efficiently, Met from aminoacyl-tRNAs to the N-termini of proteins containing an N-terminal arginine or lysine.</text>
</comment>
<evidence type="ECO:0000256" key="3">
    <source>
        <dbReference type="ARBA" id="ARBA00022679"/>
    </source>
</evidence>
<keyword evidence="2 15" id="KW-0963">Cytoplasm</keyword>
<dbReference type="GO" id="GO:0030163">
    <property type="term" value="P:protein catabolic process"/>
    <property type="evidence" value="ECO:0007669"/>
    <property type="project" value="UniProtKB-UniRule"/>
</dbReference>
<evidence type="ECO:0000256" key="8">
    <source>
        <dbReference type="ARBA" id="ARBA00054043"/>
    </source>
</evidence>
<evidence type="ECO:0000256" key="12">
    <source>
        <dbReference type="ARBA" id="ARBA00077136"/>
    </source>
</evidence>
<evidence type="ECO:0000256" key="6">
    <source>
        <dbReference type="ARBA" id="ARBA00050652"/>
    </source>
</evidence>
<evidence type="ECO:0000256" key="2">
    <source>
        <dbReference type="ARBA" id="ARBA00022490"/>
    </source>
</evidence>
<dbReference type="PANTHER" id="PTHR30098:SF2">
    <property type="entry name" value="LEUCYL_PHENYLALANYL-TRNA--PROTEIN TRANSFERASE"/>
    <property type="match status" value="1"/>
</dbReference>
<keyword evidence="18" id="KW-1185">Reference proteome</keyword>
<organism evidence="16 18">
    <name type="scientific">Legionella adelaidensis</name>
    <dbReference type="NCBI Taxonomy" id="45056"/>
    <lineage>
        <taxon>Bacteria</taxon>
        <taxon>Pseudomonadati</taxon>
        <taxon>Pseudomonadota</taxon>
        <taxon>Gammaproteobacteria</taxon>
        <taxon>Legionellales</taxon>
        <taxon>Legionellaceae</taxon>
        <taxon>Legionella</taxon>
    </lineage>
</organism>
<sequence length="253" mass="28868">MRRKILIFATLHQGYDFTIYKTIVNTIKPTILDSNDLTFPDPNTANEEGLLAIGGDLSPARLLAAYGSGIFPWYEEGVPILWWSPDPRMILYPDQFQLSHSLRKMLKKPFECTLDKAFGEVITACATTGKRENATWITQEMQDAYHQLHQLGFAHSVEIWFENQLVGGLYGISLGNAFFGESMFHMMPNTSKLAMYFLCKITQRLQFDFIDCQLPTTHLQSLGGIKISRVAFLEKLKHSLQHPTIEGSWQKFI</sequence>
<dbReference type="EMBL" id="LNKA01000001">
    <property type="protein sequence ID" value="KTC65501.1"/>
    <property type="molecule type" value="Genomic_DNA"/>
</dbReference>
<evidence type="ECO:0000313" key="18">
    <source>
        <dbReference type="Proteomes" id="UP000054859"/>
    </source>
</evidence>
<evidence type="ECO:0000256" key="15">
    <source>
        <dbReference type="HAMAP-Rule" id="MF_00688"/>
    </source>
</evidence>
<dbReference type="Proteomes" id="UP000281170">
    <property type="component" value="Plasmid 9"/>
</dbReference>
<dbReference type="PATRIC" id="fig|45056.6.peg.162"/>
<proteinExistence type="inferred from homology"/>
<evidence type="ECO:0000256" key="1">
    <source>
        <dbReference type="ARBA" id="ARBA00004496"/>
    </source>
</evidence>
<accession>A0A0W0R358</accession>
<dbReference type="InterPro" id="IPR042221">
    <property type="entry name" value="Leu/Phe-tRNA_Trfase_N"/>
</dbReference>
<dbReference type="InterPro" id="IPR004616">
    <property type="entry name" value="Leu/Phe-tRNA_Trfase"/>
</dbReference>
<keyword evidence="17" id="KW-0614">Plasmid</keyword>
<evidence type="ECO:0000256" key="5">
    <source>
        <dbReference type="ARBA" id="ARBA00050607"/>
    </source>
</evidence>
<dbReference type="EC" id="2.3.2.6" evidence="10 15"/>
<dbReference type="InterPro" id="IPR042203">
    <property type="entry name" value="Leu/Phe-tRNA_Trfase_C"/>
</dbReference>
<dbReference type="Gene3D" id="3.40.630.70">
    <property type="entry name" value="Leucyl/phenylalanyl-tRNA-protein transferase, C-terminal domain"/>
    <property type="match status" value="1"/>
</dbReference>
<evidence type="ECO:0000256" key="13">
    <source>
        <dbReference type="ARBA" id="ARBA00077165"/>
    </source>
</evidence>
<comment type="subcellular location">
    <subcellularLocation>
        <location evidence="1 15">Cytoplasm</location>
    </subcellularLocation>
</comment>
<keyword evidence="4 15" id="KW-0012">Acyltransferase</keyword>
<dbReference type="EMBL" id="LR134418">
    <property type="protein sequence ID" value="VEH84678.1"/>
    <property type="molecule type" value="Genomic_DNA"/>
</dbReference>
<evidence type="ECO:0000256" key="4">
    <source>
        <dbReference type="ARBA" id="ARBA00023315"/>
    </source>
</evidence>
<dbReference type="Pfam" id="PF03588">
    <property type="entry name" value="Leu_Phe_trans"/>
    <property type="match status" value="1"/>
</dbReference>
<dbReference type="PANTHER" id="PTHR30098">
    <property type="entry name" value="LEUCYL/PHENYLALANYL-TRNA--PROTEIN TRANSFERASE"/>
    <property type="match status" value="1"/>
</dbReference>
<dbReference type="GO" id="GO:0008914">
    <property type="term" value="F:leucyl-tRNA--protein transferase activity"/>
    <property type="evidence" value="ECO:0007669"/>
    <property type="project" value="UniProtKB-UniRule"/>
</dbReference>
<protein>
    <recommendedName>
        <fullName evidence="11 15">Leucyl/phenylalanyl-tRNA--protein transferase</fullName>
        <ecNumber evidence="10 15">2.3.2.6</ecNumber>
    </recommendedName>
    <alternativeName>
        <fullName evidence="12 15">L/F-transferase</fullName>
    </alternativeName>
    <alternativeName>
        <fullName evidence="13 15">Leucyltransferase</fullName>
    </alternativeName>
    <alternativeName>
        <fullName evidence="14 15">Phenyalanyltransferase</fullName>
    </alternativeName>
</protein>
<comment type="catalytic activity">
    <reaction evidence="7 15">
        <text>N-terminal L-lysyl-[protein] + L-leucyl-tRNA(Leu) = N-terminal L-leucyl-L-lysyl-[protein] + tRNA(Leu) + H(+)</text>
        <dbReference type="Rhea" id="RHEA:12340"/>
        <dbReference type="Rhea" id="RHEA-COMP:9613"/>
        <dbReference type="Rhea" id="RHEA-COMP:9622"/>
        <dbReference type="Rhea" id="RHEA-COMP:12670"/>
        <dbReference type="Rhea" id="RHEA-COMP:12671"/>
        <dbReference type="ChEBI" id="CHEBI:15378"/>
        <dbReference type="ChEBI" id="CHEBI:65249"/>
        <dbReference type="ChEBI" id="CHEBI:78442"/>
        <dbReference type="ChEBI" id="CHEBI:78494"/>
        <dbReference type="ChEBI" id="CHEBI:133043"/>
        <dbReference type="EC" id="2.3.2.6"/>
    </reaction>
</comment>
<dbReference type="GO" id="GO:0005737">
    <property type="term" value="C:cytoplasm"/>
    <property type="evidence" value="ECO:0007669"/>
    <property type="project" value="UniProtKB-SubCell"/>
</dbReference>
<dbReference type="KEGG" id="ladl:NCTC12735_00285"/>
<geneLocation type="plasmid" evidence="17 19">
    <name>9</name>
</geneLocation>
<reference evidence="17 19" key="2">
    <citation type="submission" date="2018-12" db="EMBL/GenBank/DDBJ databases">
        <authorList>
            <consortium name="Pathogen Informatics"/>
        </authorList>
    </citation>
    <scope>NUCLEOTIDE SEQUENCE [LARGE SCALE GENOMIC DNA]</scope>
    <source>
        <strain evidence="17 19">NCTC12735</strain>
        <plasmid evidence="19">9</plasmid>
    </source>
</reference>
<evidence type="ECO:0000256" key="7">
    <source>
        <dbReference type="ARBA" id="ARBA00051538"/>
    </source>
</evidence>
<reference evidence="16 18" key="1">
    <citation type="submission" date="2015-11" db="EMBL/GenBank/DDBJ databases">
        <title>Identification of large and diverse effector repertoires of 38 Legionella species.</title>
        <authorList>
            <person name="Burstein D."/>
            <person name="Amaro F."/>
            <person name="Zusman T."/>
            <person name="Lifshitz Z."/>
            <person name="Cohen O."/>
            <person name="Gilbert J.A."/>
            <person name="Pupko T."/>
            <person name="Shuman H.A."/>
            <person name="Segal G."/>
        </authorList>
    </citation>
    <scope>NUCLEOTIDE SEQUENCE [LARGE SCALE GENOMIC DNA]</scope>
    <source>
        <strain evidence="16 18">1762-AUS-E</strain>
    </source>
</reference>
<comment type="catalytic activity">
    <reaction evidence="6 15">
        <text>N-terminal L-arginyl-[protein] + L-leucyl-tRNA(Leu) = N-terminal L-leucyl-L-arginyl-[protein] + tRNA(Leu) + H(+)</text>
        <dbReference type="Rhea" id="RHEA:50416"/>
        <dbReference type="Rhea" id="RHEA-COMP:9613"/>
        <dbReference type="Rhea" id="RHEA-COMP:9622"/>
        <dbReference type="Rhea" id="RHEA-COMP:12672"/>
        <dbReference type="Rhea" id="RHEA-COMP:12673"/>
        <dbReference type="ChEBI" id="CHEBI:15378"/>
        <dbReference type="ChEBI" id="CHEBI:64719"/>
        <dbReference type="ChEBI" id="CHEBI:78442"/>
        <dbReference type="ChEBI" id="CHEBI:78494"/>
        <dbReference type="ChEBI" id="CHEBI:133044"/>
        <dbReference type="EC" id="2.3.2.6"/>
    </reaction>
</comment>
<evidence type="ECO:0000313" key="19">
    <source>
        <dbReference type="Proteomes" id="UP000281170"/>
    </source>
</evidence>